<dbReference type="PANTHER" id="PTHR23092">
    <property type="entry name" value="POLY(A) RNA POLYMERASE"/>
    <property type="match status" value="1"/>
</dbReference>
<dbReference type="SUPFAM" id="SSF81301">
    <property type="entry name" value="Nucleotidyltransferase"/>
    <property type="match status" value="1"/>
</dbReference>
<dbReference type="InterPro" id="IPR054708">
    <property type="entry name" value="MTPAP-like_central"/>
</dbReference>
<dbReference type="GO" id="GO:1990817">
    <property type="term" value="F:poly(A) RNA polymerase activity"/>
    <property type="evidence" value="ECO:0007669"/>
    <property type="project" value="InterPro"/>
</dbReference>
<dbReference type="SUPFAM" id="SSF54236">
    <property type="entry name" value="Ubiquitin-like"/>
    <property type="match status" value="1"/>
</dbReference>
<gene>
    <name evidence="3" type="ORF">MCOM1403_LOCUS10135</name>
</gene>
<feature type="compositionally biased region" description="Basic and acidic residues" evidence="1">
    <location>
        <begin position="992"/>
        <end position="1006"/>
    </location>
</feature>
<dbReference type="GO" id="GO:0003729">
    <property type="term" value="F:mRNA binding"/>
    <property type="evidence" value="ECO:0007669"/>
    <property type="project" value="TreeGrafter"/>
</dbReference>
<evidence type="ECO:0000256" key="1">
    <source>
        <dbReference type="SAM" id="MobiDB-lite"/>
    </source>
</evidence>
<dbReference type="CDD" id="cd05402">
    <property type="entry name" value="NT_PAP_TUTase"/>
    <property type="match status" value="1"/>
</dbReference>
<feature type="compositionally biased region" description="Basic residues" evidence="1">
    <location>
        <begin position="1059"/>
        <end position="1074"/>
    </location>
</feature>
<reference evidence="3" key="1">
    <citation type="submission" date="2021-01" db="EMBL/GenBank/DDBJ databases">
        <authorList>
            <person name="Corre E."/>
            <person name="Pelletier E."/>
            <person name="Niang G."/>
            <person name="Scheremetjew M."/>
            <person name="Finn R."/>
            <person name="Kale V."/>
            <person name="Holt S."/>
            <person name="Cochrane G."/>
            <person name="Meng A."/>
            <person name="Brown T."/>
            <person name="Cohen L."/>
        </authorList>
    </citation>
    <scope>NUCLEOTIDE SEQUENCE</scope>
    <source>
        <strain evidence="3">CCMP1723</strain>
    </source>
</reference>
<feature type="compositionally biased region" description="Gly residues" evidence="1">
    <location>
        <begin position="480"/>
        <end position="490"/>
    </location>
</feature>
<dbReference type="GO" id="GO:0031123">
    <property type="term" value="P:RNA 3'-end processing"/>
    <property type="evidence" value="ECO:0007669"/>
    <property type="project" value="TreeGrafter"/>
</dbReference>
<evidence type="ECO:0000313" key="3">
    <source>
        <dbReference type="EMBL" id="CAD8523350.1"/>
    </source>
</evidence>
<dbReference type="Gene3D" id="1.10.1410.10">
    <property type="match status" value="1"/>
</dbReference>
<feature type="compositionally biased region" description="Basic residues" evidence="1">
    <location>
        <begin position="1014"/>
        <end position="1027"/>
    </location>
</feature>
<dbReference type="SUPFAM" id="SSF81631">
    <property type="entry name" value="PAP/OAS1 substrate-binding domain"/>
    <property type="match status" value="1"/>
</dbReference>
<dbReference type="InterPro" id="IPR045862">
    <property type="entry name" value="Trf4-like"/>
</dbReference>
<dbReference type="InterPro" id="IPR029071">
    <property type="entry name" value="Ubiquitin-like_domsf"/>
</dbReference>
<feature type="region of interest" description="Disordered" evidence="1">
    <location>
        <begin position="967"/>
        <end position="1080"/>
    </location>
</feature>
<feature type="region of interest" description="Disordered" evidence="1">
    <location>
        <begin position="19"/>
        <end position="53"/>
    </location>
</feature>
<dbReference type="Pfam" id="PF22600">
    <property type="entry name" value="MTPAP-like_central"/>
    <property type="match status" value="1"/>
</dbReference>
<dbReference type="EMBL" id="HBEQ01012604">
    <property type="protein sequence ID" value="CAD8523350.1"/>
    <property type="molecule type" value="Transcribed_RNA"/>
</dbReference>
<feature type="compositionally biased region" description="Low complexity" evidence="1">
    <location>
        <begin position="1047"/>
        <end position="1058"/>
    </location>
</feature>
<dbReference type="GO" id="GO:0031499">
    <property type="term" value="C:TRAMP complex"/>
    <property type="evidence" value="ECO:0007669"/>
    <property type="project" value="TreeGrafter"/>
</dbReference>
<dbReference type="CDD" id="cd17039">
    <property type="entry name" value="Ubl_ubiquitin_like"/>
    <property type="match status" value="1"/>
</dbReference>
<name>A0A7S0IJR1_MICPS</name>
<feature type="domain" description="Poly(A) RNA polymerase mitochondrial-like central palm" evidence="2">
    <location>
        <begin position="574"/>
        <end position="712"/>
    </location>
</feature>
<feature type="region of interest" description="Disordered" evidence="1">
    <location>
        <begin position="169"/>
        <end position="190"/>
    </location>
</feature>
<dbReference type="GO" id="GO:0043634">
    <property type="term" value="P:polyadenylation-dependent ncRNA catabolic process"/>
    <property type="evidence" value="ECO:0007669"/>
    <property type="project" value="TreeGrafter"/>
</dbReference>
<dbReference type="Gene3D" id="3.30.460.10">
    <property type="entry name" value="Beta Polymerase, domain 2"/>
    <property type="match status" value="1"/>
</dbReference>
<dbReference type="AlphaFoldDB" id="A0A7S0IJR1"/>
<sequence length="1080" mass="118589">MVHYRRMVAAALHKLEEEARESGAPIDLGTGEGGGGGVERGDDVDDHADDGSFHGSTAQQVGVMVLKLHAGDLQLDREDWYQRVRAALRGLTKDGEVEMLNLNRFRLAVDEVGVTWKLNVRFNDEDLMQVEVEPTCTCAQIRELVRTKFGARMSAERVRLRFNGAEVGTRRGGDASNLGGDASTAPARSEATRLAEAGVTDGSTLDLMIEPVDRDHEPEPDTEPEPEKVKVCSVCREDLPRARFGARTWSNTPAAKRVCTRCREQEPAAAPVVTKQCACILCGEMREKADFSATVWKRSQAQRTCKHCVGVERTCHLCSKTRDWCYYTGLNHQIKRECDVCTQSGQCAVKFCSGCNQTKLRIDFSKNQAQRNKTVRMCQVCMGNAKEDKSIAFKLRERGVIVISSEIPRGWKKCGNCGEFKPNDRFTKSQRHRATSARRCLVCLGKDSTLNPPESTLNHPESDTDEQLNRHEVVEKEAVGDGGWNEGGDGWVNLVKESGDEREDDVEEDVEDDGFDDYYEEENEERNGDSRRASVNASLSLPDEEDAEFLEASDYERDSLSGDSHENCELYGALHSQVSSFASTAGPDDSDLQNRLVIQKKVSEAIAALYPEARLEVFGSGATGLALKCADIDLVVLGVGPEPSAGGGGFSRNDREDLVRMLRKIEKSLRREKIVWKANVISTAKVPIIKMNAGRYAVDLTVGASNGLSAVQWIKDQVNDFVAMRPLILVLKKLLKTHHLDDASTGGCGGYLLVSLVVSHLRQSGEPGRSANPNLGALLLGFLRRFGYDFDYARMAVAAGRLSGVIRGKDLVVNPGAFGRRPMILAEDPQVSVARAVSFFFSFFVFSFSAGLSGGRRYAGRDDYHCISRTERGVSVLQHEETGLCPIVERTASSSRDPKPDPRRVFIYFPSVYQRSRSLVFAQETGRNITGAAYRFKEVRALFRAAAEAMSAEGELTFLQEMASHAPLSRGPQAPPPQPSGGGGGGGPSWLQDKRSFSLKRSREEGAGVEARASNKKGKSPPKKGKSPPKFIQQKKANHNQQKKANNKANKNAGGKSNKGVKKSPRIAAKKKSRGGWATE</sequence>
<feature type="region of interest" description="Disordered" evidence="1">
    <location>
        <begin position="477"/>
        <end position="547"/>
    </location>
</feature>
<accession>A0A7S0IJR1</accession>
<protein>
    <recommendedName>
        <fullName evidence="2">Poly(A) RNA polymerase mitochondrial-like central palm domain-containing protein</fullName>
    </recommendedName>
</protein>
<feature type="compositionally biased region" description="Acidic residues" evidence="1">
    <location>
        <begin position="500"/>
        <end position="524"/>
    </location>
</feature>
<dbReference type="InterPro" id="IPR043519">
    <property type="entry name" value="NT_sf"/>
</dbReference>
<organism evidence="3">
    <name type="scientific">Micromonas pusilla</name>
    <name type="common">Picoplanktonic green alga</name>
    <name type="synonym">Chromulina pusilla</name>
    <dbReference type="NCBI Taxonomy" id="38833"/>
    <lineage>
        <taxon>Eukaryota</taxon>
        <taxon>Viridiplantae</taxon>
        <taxon>Chlorophyta</taxon>
        <taxon>Mamiellophyceae</taxon>
        <taxon>Mamiellales</taxon>
        <taxon>Mamiellaceae</taxon>
        <taxon>Micromonas</taxon>
    </lineage>
</organism>
<dbReference type="PANTHER" id="PTHR23092:SF15">
    <property type="entry name" value="INACTIVE NON-CANONICAL POLY(A) RNA POLYMERASE PROTEIN TRF4-2-RELATED"/>
    <property type="match status" value="1"/>
</dbReference>
<dbReference type="GO" id="GO:0005730">
    <property type="term" value="C:nucleolus"/>
    <property type="evidence" value="ECO:0007669"/>
    <property type="project" value="TreeGrafter"/>
</dbReference>
<proteinExistence type="predicted"/>
<feature type="compositionally biased region" description="Basic residues" evidence="1">
    <location>
        <begin position="1036"/>
        <end position="1046"/>
    </location>
</feature>
<evidence type="ECO:0000259" key="2">
    <source>
        <dbReference type="Pfam" id="PF22600"/>
    </source>
</evidence>